<proteinExistence type="predicted"/>
<dbReference type="RefSeq" id="WP_166451993.1">
    <property type="nucleotide sequence ID" value="NZ_JAAOMA010000013.1"/>
</dbReference>
<reference evidence="1 2" key="1">
    <citation type="submission" date="2020-03" db="EMBL/GenBank/DDBJ databases">
        <title>Draft genome sequence of environmentally isolated cultures.</title>
        <authorList>
            <person name="Wilson H.S."/>
            <person name="De Leon M.E."/>
        </authorList>
    </citation>
    <scope>NUCLEOTIDE SEQUENCE [LARGE SCALE GENOMIC DNA]</scope>
    <source>
        <strain evidence="1 2">HSC-31F16</strain>
    </source>
</reference>
<comment type="caution">
    <text evidence="1">The sequence shown here is derived from an EMBL/GenBank/DDBJ whole genome shotgun (WGS) entry which is preliminary data.</text>
</comment>
<dbReference type="EMBL" id="JAAOMA010000013">
    <property type="protein sequence ID" value="NHR05748.1"/>
    <property type="molecule type" value="Genomic_DNA"/>
</dbReference>
<evidence type="ECO:0000313" key="1">
    <source>
        <dbReference type="EMBL" id="NHR05748.1"/>
    </source>
</evidence>
<keyword evidence="2" id="KW-1185">Reference proteome</keyword>
<protein>
    <submittedName>
        <fullName evidence="1">Uncharacterized protein</fullName>
    </submittedName>
</protein>
<dbReference type="Proteomes" id="UP001515641">
    <property type="component" value="Unassembled WGS sequence"/>
</dbReference>
<gene>
    <name evidence="1" type="ORF">HA052_11105</name>
</gene>
<organism evidence="1 2">
    <name type="scientific">Chromobacterium fluminis</name>
    <dbReference type="NCBI Taxonomy" id="3044269"/>
    <lineage>
        <taxon>Bacteria</taxon>
        <taxon>Pseudomonadati</taxon>
        <taxon>Pseudomonadota</taxon>
        <taxon>Betaproteobacteria</taxon>
        <taxon>Neisseriales</taxon>
        <taxon>Chromobacteriaceae</taxon>
        <taxon>Chromobacterium</taxon>
    </lineage>
</organism>
<sequence>MSNDIIDPTEEINAVFAGIHGRIDALQLVQVAMLKLLTKETAADIYPLIDQAIKALENDVSDGEAKIRTLSALKPLREIGEIIKDAQQGKSSRLDSCSVSLS</sequence>
<evidence type="ECO:0000313" key="2">
    <source>
        <dbReference type="Proteomes" id="UP001515641"/>
    </source>
</evidence>
<name>A0ABX0L9T1_9NEIS</name>
<accession>A0ABX0L9T1</accession>